<dbReference type="Proteomes" id="UP001147653">
    <property type="component" value="Unassembled WGS sequence"/>
</dbReference>
<dbReference type="PANTHER" id="PTHR43115">
    <property type="entry name" value="DEHYDROGENASE/REDUCTASE SDR FAMILY MEMBER 11"/>
    <property type="match status" value="1"/>
</dbReference>
<dbReference type="PROSITE" id="PS00061">
    <property type="entry name" value="ADH_SHORT"/>
    <property type="match status" value="1"/>
</dbReference>
<dbReference type="SMART" id="SM00822">
    <property type="entry name" value="PKS_KR"/>
    <property type="match status" value="1"/>
</dbReference>
<dbReference type="InterPro" id="IPR002347">
    <property type="entry name" value="SDR_fam"/>
</dbReference>
<keyword evidence="6" id="KW-1185">Reference proteome</keyword>
<evidence type="ECO:0000256" key="1">
    <source>
        <dbReference type="ARBA" id="ARBA00006484"/>
    </source>
</evidence>
<comment type="caution">
    <text evidence="5">The sequence shown here is derived from an EMBL/GenBank/DDBJ whole genome shotgun (WGS) entry which is preliminary data.</text>
</comment>
<dbReference type="PANTHER" id="PTHR43115:SF4">
    <property type="entry name" value="DEHYDROGENASE_REDUCTASE SDR FAMILY MEMBER 11"/>
    <property type="match status" value="1"/>
</dbReference>
<dbReference type="InterPro" id="IPR020904">
    <property type="entry name" value="Sc_DH/Rdtase_CS"/>
</dbReference>
<accession>A0A9X3S9S1</accession>
<dbReference type="PRINTS" id="PR00081">
    <property type="entry name" value="GDHRDH"/>
</dbReference>
<dbReference type="Pfam" id="PF00106">
    <property type="entry name" value="adh_short"/>
    <property type="match status" value="1"/>
</dbReference>
<dbReference type="EMBL" id="JAPDDP010000026">
    <property type="protein sequence ID" value="MDA0181791.1"/>
    <property type="molecule type" value="Genomic_DNA"/>
</dbReference>
<dbReference type="RefSeq" id="WP_270026143.1">
    <property type="nucleotide sequence ID" value="NZ_JAPDDP010000026.1"/>
</dbReference>
<feature type="domain" description="Ketoreductase" evidence="4">
    <location>
        <begin position="4"/>
        <end position="181"/>
    </location>
</feature>
<evidence type="ECO:0000313" key="6">
    <source>
        <dbReference type="Proteomes" id="UP001147653"/>
    </source>
</evidence>
<protein>
    <submittedName>
        <fullName evidence="5">SDR family oxidoreductase</fullName>
    </submittedName>
</protein>
<proteinExistence type="inferred from homology"/>
<dbReference type="AlphaFoldDB" id="A0A9X3S9S1"/>
<dbReference type="InterPro" id="IPR036291">
    <property type="entry name" value="NAD(P)-bd_dom_sf"/>
</dbReference>
<reference evidence="5" key="1">
    <citation type="submission" date="2022-10" db="EMBL/GenBank/DDBJ databases">
        <title>The WGS of Solirubrobacter phytolaccae KCTC 29190.</title>
        <authorList>
            <person name="Jiang Z."/>
        </authorList>
    </citation>
    <scope>NUCLEOTIDE SEQUENCE</scope>
    <source>
        <strain evidence="5">KCTC 29190</strain>
    </source>
</reference>
<organism evidence="5 6">
    <name type="scientific">Solirubrobacter phytolaccae</name>
    <dbReference type="NCBI Taxonomy" id="1404360"/>
    <lineage>
        <taxon>Bacteria</taxon>
        <taxon>Bacillati</taxon>
        <taxon>Actinomycetota</taxon>
        <taxon>Thermoleophilia</taxon>
        <taxon>Solirubrobacterales</taxon>
        <taxon>Solirubrobacteraceae</taxon>
        <taxon>Solirubrobacter</taxon>
    </lineage>
</organism>
<evidence type="ECO:0000256" key="2">
    <source>
        <dbReference type="ARBA" id="ARBA00023002"/>
    </source>
</evidence>
<sequence length="224" mass="23431">MDDRVFLIAGASSGIGAATARQAAEAGYRVVLAARSVDKLETLADKTGGLVVQTDVGEYAEVEALAKRTLDQFGRIDVVFANAGVGHPRGFEAGDPADAKQMVITNVFGIYATIRATAAALRASKGHLVITSSIAGRRALKGSLYSATKFAVTGMAEAARQDFNGTGVRTTLISPGMVETPGFSHELDNVLTADDIARAVMFAVAQPPHVDLNEILVRPTAQES</sequence>
<dbReference type="PRINTS" id="PR00080">
    <property type="entry name" value="SDRFAMILY"/>
</dbReference>
<evidence type="ECO:0000313" key="5">
    <source>
        <dbReference type="EMBL" id="MDA0181791.1"/>
    </source>
</evidence>
<dbReference type="SUPFAM" id="SSF51735">
    <property type="entry name" value="NAD(P)-binding Rossmann-fold domains"/>
    <property type="match status" value="1"/>
</dbReference>
<dbReference type="InterPro" id="IPR057326">
    <property type="entry name" value="KR_dom"/>
</dbReference>
<dbReference type="Gene3D" id="3.40.50.720">
    <property type="entry name" value="NAD(P)-binding Rossmann-like Domain"/>
    <property type="match status" value="1"/>
</dbReference>
<keyword evidence="2" id="KW-0560">Oxidoreductase</keyword>
<comment type="similarity">
    <text evidence="1 3">Belongs to the short-chain dehydrogenases/reductases (SDR) family.</text>
</comment>
<evidence type="ECO:0000256" key="3">
    <source>
        <dbReference type="RuleBase" id="RU000363"/>
    </source>
</evidence>
<name>A0A9X3S9S1_9ACTN</name>
<evidence type="ECO:0000259" key="4">
    <source>
        <dbReference type="SMART" id="SM00822"/>
    </source>
</evidence>
<gene>
    <name evidence="5" type="ORF">OJ997_15920</name>
</gene>
<dbReference type="GO" id="GO:0016491">
    <property type="term" value="F:oxidoreductase activity"/>
    <property type="evidence" value="ECO:0007669"/>
    <property type="project" value="UniProtKB-KW"/>
</dbReference>